<proteinExistence type="predicted"/>
<dbReference type="EMBL" id="BARW01032291">
    <property type="protein sequence ID" value="GAJ11689.1"/>
    <property type="molecule type" value="Genomic_DNA"/>
</dbReference>
<organism evidence="1">
    <name type="scientific">marine sediment metagenome</name>
    <dbReference type="NCBI Taxonomy" id="412755"/>
    <lineage>
        <taxon>unclassified sequences</taxon>
        <taxon>metagenomes</taxon>
        <taxon>ecological metagenomes</taxon>
    </lineage>
</organism>
<dbReference type="AlphaFoldDB" id="X1U2E1"/>
<gene>
    <name evidence="1" type="ORF">S12H4_51150</name>
</gene>
<comment type="caution">
    <text evidence="1">The sequence shown here is derived from an EMBL/GenBank/DDBJ whole genome shotgun (WGS) entry which is preliminary data.</text>
</comment>
<feature type="non-terminal residue" evidence="1">
    <location>
        <position position="1"/>
    </location>
</feature>
<reference evidence="1" key="1">
    <citation type="journal article" date="2014" name="Front. Microbiol.">
        <title>High frequency of phylogenetically diverse reductive dehalogenase-homologous genes in deep subseafloor sedimentary metagenomes.</title>
        <authorList>
            <person name="Kawai M."/>
            <person name="Futagami T."/>
            <person name="Toyoda A."/>
            <person name="Takaki Y."/>
            <person name="Nishi S."/>
            <person name="Hori S."/>
            <person name="Arai W."/>
            <person name="Tsubouchi T."/>
            <person name="Morono Y."/>
            <person name="Uchiyama I."/>
            <person name="Ito T."/>
            <person name="Fujiyama A."/>
            <person name="Inagaki F."/>
            <person name="Takami H."/>
        </authorList>
    </citation>
    <scope>NUCLEOTIDE SEQUENCE</scope>
    <source>
        <strain evidence="1">Expedition CK06-06</strain>
    </source>
</reference>
<dbReference type="Gene3D" id="3.30.360.10">
    <property type="entry name" value="Dihydrodipicolinate Reductase, domain 2"/>
    <property type="match status" value="1"/>
</dbReference>
<protein>
    <recommendedName>
        <fullName evidence="2">Gfo/Idh/MocA-like oxidoreductase C-terminal domain-containing protein</fullName>
    </recommendedName>
</protein>
<name>X1U2E1_9ZZZZ</name>
<sequence length="157" mass="17921">FAWTGNFKGLDAPAYVMFKYKQNREHVVPQYGHMEFSLMPEMNLPSKYYSTDEFIEIIASRGIMKINQGTSIGNPMSNSAIFAPIVIIRDGKVETYNEFEDDWKQSFINATEHFIEVVKGNKKTILSGEQARNILKFNLAAIKSAQIGKELILDEFN</sequence>
<evidence type="ECO:0000313" key="1">
    <source>
        <dbReference type="EMBL" id="GAJ11689.1"/>
    </source>
</evidence>
<evidence type="ECO:0008006" key="2">
    <source>
        <dbReference type="Google" id="ProtNLM"/>
    </source>
</evidence>
<accession>X1U2E1</accession>